<keyword evidence="10" id="KW-0539">Nucleus</keyword>
<evidence type="ECO:0000256" key="10">
    <source>
        <dbReference type="ARBA" id="ARBA00023242"/>
    </source>
</evidence>
<dbReference type="SMART" id="SM00692">
    <property type="entry name" value="DM3"/>
    <property type="match status" value="1"/>
</dbReference>
<dbReference type="GO" id="GO:0005654">
    <property type="term" value="C:nucleoplasm"/>
    <property type="evidence" value="ECO:0007669"/>
    <property type="project" value="UniProtKB-SubCell"/>
</dbReference>
<dbReference type="SMART" id="SM00980">
    <property type="entry name" value="THAP"/>
    <property type="match status" value="1"/>
</dbReference>
<comment type="similarity">
    <text evidence="2">Belongs to the THAP1 family.</text>
</comment>
<keyword evidence="11" id="KW-0131">Cell cycle</keyword>
<dbReference type="PANTHER" id="PTHR46600">
    <property type="entry name" value="THAP DOMAIN-CONTAINING"/>
    <property type="match status" value="1"/>
</dbReference>
<keyword evidence="3" id="KW-0479">Metal-binding</keyword>
<evidence type="ECO:0000256" key="7">
    <source>
        <dbReference type="ARBA" id="ARBA00023054"/>
    </source>
</evidence>
<evidence type="ECO:0000256" key="5">
    <source>
        <dbReference type="ARBA" id="ARBA00022833"/>
    </source>
</evidence>
<dbReference type="SUPFAM" id="SSF57716">
    <property type="entry name" value="Glucocorticoid receptor-like (DNA-binding domain)"/>
    <property type="match status" value="1"/>
</dbReference>
<dbReference type="PANTHER" id="PTHR46600:SF1">
    <property type="entry name" value="THAP DOMAIN-CONTAINING PROTEIN 1"/>
    <property type="match status" value="1"/>
</dbReference>
<evidence type="ECO:0000256" key="12">
    <source>
        <dbReference type="PROSITE-ProRule" id="PRU00309"/>
    </source>
</evidence>
<evidence type="ECO:0000256" key="1">
    <source>
        <dbReference type="ARBA" id="ARBA00004642"/>
    </source>
</evidence>
<dbReference type="InterPro" id="IPR026516">
    <property type="entry name" value="THAP1/10"/>
</dbReference>
<dbReference type="Pfam" id="PF05485">
    <property type="entry name" value="THAP"/>
    <property type="match status" value="1"/>
</dbReference>
<dbReference type="GO" id="GO:0043565">
    <property type="term" value="F:sequence-specific DNA binding"/>
    <property type="evidence" value="ECO:0007669"/>
    <property type="project" value="InterPro"/>
</dbReference>
<evidence type="ECO:0000256" key="11">
    <source>
        <dbReference type="ARBA" id="ARBA00023306"/>
    </source>
</evidence>
<evidence type="ECO:0000313" key="14">
    <source>
        <dbReference type="EMBL" id="CDW30456.1"/>
    </source>
</evidence>
<keyword evidence="5" id="KW-0862">Zinc</keyword>
<keyword evidence="7" id="KW-0175">Coiled coil</keyword>
<organism evidence="14">
    <name type="scientific">Lepeophtheirus salmonis</name>
    <name type="common">Salmon louse</name>
    <name type="synonym">Caligus salmonis</name>
    <dbReference type="NCBI Taxonomy" id="72036"/>
    <lineage>
        <taxon>Eukaryota</taxon>
        <taxon>Metazoa</taxon>
        <taxon>Ecdysozoa</taxon>
        <taxon>Arthropoda</taxon>
        <taxon>Crustacea</taxon>
        <taxon>Multicrustacea</taxon>
        <taxon>Hexanauplia</taxon>
        <taxon>Copepoda</taxon>
        <taxon>Siphonostomatoida</taxon>
        <taxon>Caligidae</taxon>
        <taxon>Lepeophtheirus</taxon>
    </lineage>
</organism>
<name>A0A0K2TYM0_LEPSM</name>
<reference evidence="14" key="1">
    <citation type="submission" date="2014-05" db="EMBL/GenBank/DDBJ databases">
        <authorList>
            <person name="Chronopoulou M."/>
        </authorList>
    </citation>
    <scope>NUCLEOTIDE SEQUENCE</scope>
    <source>
        <tissue evidence="14">Whole organism</tissue>
    </source>
</reference>
<evidence type="ECO:0000256" key="2">
    <source>
        <dbReference type="ARBA" id="ARBA00006177"/>
    </source>
</evidence>
<evidence type="ECO:0000256" key="6">
    <source>
        <dbReference type="ARBA" id="ARBA00023015"/>
    </source>
</evidence>
<comment type="subcellular location">
    <subcellularLocation>
        <location evidence="1">Nucleus</location>
        <location evidence="1">Nucleoplasm</location>
    </subcellularLocation>
</comment>
<evidence type="ECO:0000256" key="9">
    <source>
        <dbReference type="ARBA" id="ARBA00023163"/>
    </source>
</evidence>
<evidence type="ECO:0000256" key="4">
    <source>
        <dbReference type="ARBA" id="ARBA00022771"/>
    </source>
</evidence>
<dbReference type="GO" id="GO:0008270">
    <property type="term" value="F:zinc ion binding"/>
    <property type="evidence" value="ECO:0007669"/>
    <property type="project" value="UniProtKB-KW"/>
</dbReference>
<keyword evidence="4 12" id="KW-0863">Zinc-finger</keyword>
<dbReference type="AlphaFoldDB" id="A0A0K2TYM0"/>
<keyword evidence="9" id="KW-0804">Transcription</keyword>
<proteinExistence type="inferred from homology"/>
<keyword evidence="8 12" id="KW-0238">DNA-binding</keyword>
<feature type="domain" description="THAP-type" evidence="13">
    <location>
        <begin position="1"/>
        <end position="106"/>
    </location>
</feature>
<protein>
    <submittedName>
        <fullName evidence="14">DNA transposase THAP9like [Latimeria chalumnae]</fullName>
    </submittedName>
</protein>
<evidence type="ECO:0000256" key="8">
    <source>
        <dbReference type="ARBA" id="ARBA00023125"/>
    </source>
</evidence>
<dbReference type="InterPro" id="IPR006612">
    <property type="entry name" value="THAP_Znf"/>
</dbReference>
<sequence length="256" mass="28980">MPNGCVAPGCTVGQPRKIKPPHVTIHRFPNNPTRRLKWIAAIKKVRNNWDYPESSKTIVVLCSLHFQPGDFTYESKDSNPSRKKMKINDGKVKKRRLKEDAVPSIYSNLPSSMNSLKNSLLKEGSIFLPSGFNVLQINEDKIDVLKFCEGETGLPVVERGITIHEDQSFKAFLHGYIVPADRFKHLVKNDGILTETLQIQNILSLLDSIETDEDESSIKEALYNLQEKVEEAVLPEENKMKLEFAIEQGYLAIFGI</sequence>
<accession>A0A0K2TYM0</accession>
<evidence type="ECO:0000259" key="13">
    <source>
        <dbReference type="PROSITE" id="PS50950"/>
    </source>
</evidence>
<keyword evidence="6" id="KW-0805">Transcription regulation</keyword>
<dbReference type="OrthoDB" id="6396847at2759"/>
<evidence type="ECO:0000256" key="3">
    <source>
        <dbReference type="ARBA" id="ARBA00022723"/>
    </source>
</evidence>
<dbReference type="PROSITE" id="PS50950">
    <property type="entry name" value="ZF_THAP"/>
    <property type="match status" value="1"/>
</dbReference>
<dbReference type="EMBL" id="HACA01013095">
    <property type="protein sequence ID" value="CDW30456.1"/>
    <property type="molecule type" value="Transcribed_RNA"/>
</dbReference>